<dbReference type="InterPro" id="IPR045431">
    <property type="entry name" value="EAD2"/>
</dbReference>
<reference evidence="2 3" key="1">
    <citation type="submission" date="2018-05" db="EMBL/GenBank/DDBJ databases">
        <title>Genomic Encyclopedia of Type Strains, Phase IV (KMG-IV): sequencing the most valuable type-strain genomes for metagenomic binning, comparative biology and taxonomic classification.</title>
        <authorList>
            <person name="Goeker M."/>
        </authorList>
    </citation>
    <scope>NUCLEOTIDE SEQUENCE [LARGE SCALE GENOMIC DNA]</scope>
    <source>
        <strain evidence="2 3">DSM 45480</strain>
    </source>
</reference>
<feature type="domain" description="Effector-associated" evidence="1">
    <location>
        <begin position="53"/>
        <end position="131"/>
    </location>
</feature>
<evidence type="ECO:0000313" key="3">
    <source>
        <dbReference type="Proteomes" id="UP000246005"/>
    </source>
</evidence>
<dbReference type="RefSeq" id="WP_109639463.1">
    <property type="nucleotide sequence ID" value="NZ_QGHB01000010.1"/>
</dbReference>
<dbReference type="Pfam" id="PF19956">
    <property type="entry name" value="EAD2"/>
    <property type="match status" value="1"/>
</dbReference>
<sequence length="145" mass="16087">MNEPDEQPVPRNEMSGSAYNVVQAGTVHGGIHVYGSTTPSRPTDSGDAFTAVVDALLEVPSVRDEPSRRLLLSRMRREIAEAVPHHERARLHVIELVRTCQNYDGGLDDLLRVLRELEGTSTPVRRSEEAVRALMDDKPEFDCGP</sequence>
<organism evidence="2 3">
    <name type="scientific">Lentzea atacamensis</name>
    <dbReference type="NCBI Taxonomy" id="531938"/>
    <lineage>
        <taxon>Bacteria</taxon>
        <taxon>Bacillati</taxon>
        <taxon>Actinomycetota</taxon>
        <taxon>Actinomycetes</taxon>
        <taxon>Pseudonocardiales</taxon>
        <taxon>Pseudonocardiaceae</taxon>
        <taxon>Lentzea</taxon>
    </lineage>
</organism>
<evidence type="ECO:0000313" key="2">
    <source>
        <dbReference type="EMBL" id="PWK83651.1"/>
    </source>
</evidence>
<accession>A0A316HQT1</accession>
<protein>
    <recommendedName>
        <fullName evidence="1">Effector-associated domain-containing protein</fullName>
    </recommendedName>
</protein>
<gene>
    <name evidence="2" type="ORF">C8D88_110107</name>
</gene>
<evidence type="ECO:0000259" key="1">
    <source>
        <dbReference type="Pfam" id="PF19956"/>
    </source>
</evidence>
<comment type="caution">
    <text evidence="2">The sequence shown here is derived from an EMBL/GenBank/DDBJ whole genome shotgun (WGS) entry which is preliminary data.</text>
</comment>
<dbReference type="AlphaFoldDB" id="A0A316HQT1"/>
<dbReference type="EMBL" id="QGHB01000010">
    <property type="protein sequence ID" value="PWK83651.1"/>
    <property type="molecule type" value="Genomic_DNA"/>
</dbReference>
<proteinExistence type="predicted"/>
<name>A0A316HQT1_9PSEU</name>
<dbReference type="Proteomes" id="UP000246005">
    <property type="component" value="Unassembled WGS sequence"/>
</dbReference>